<feature type="compositionally biased region" description="Acidic residues" evidence="8">
    <location>
        <begin position="198"/>
        <end position="208"/>
    </location>
</feature>
<dbReference type="InterPro" id="IPR050092">
    <property type="entry name" value="RNase_H"/>
</dbReference>
<dbReference type="OMA" id="NGWKTCK"/>
<protein>
    <recommendedName>
        <fullName evidence="3">ribonuclease H</fullName>
        <ecNumber evidence="3">3.1.26.4</ecNumber>
    </recommendedName>
</protein>
<dbReference type="AlphaFoldDB" id="A0A8H7EYM1"/>
<dbReference type="SUPFAM" id="SSF53098">
    <property type="entry name" value="Ribonuclease H-like"/>
    <property type="match status" value="1"/>
</dbReference>
<dbReference type="InterPro" id="IPR002156">
    <property type="entry name" value="RNaseH_domain"/>
</dbReference>
<comment type="caution">
    <text evidence="10">The sequence shown here is derived from an EMBL/GenBank/DDBJ whole genome shotgun (WGS) entry which is preliminary data.</text>
</comment>
<organism evidence="10 11">
    <name type="scientific">Agaricus bisporus var. burnettii</name>
    <dbReference type="NCBI Taxonomy" id="192524"/>
    <lineage>
        <taxon>Eukaryota</taxon>
        <taxon>Fungi</taxon>
        <taxon>Dikarya</taxon>
        <taxon>Basidiomycota</taxon>
        <taxon>Agaricomycotina</taxon>
        <taxon>Agaricomycetes</taxon>
        <taxon>Agaricomycetidae</taxon>
        <taxon>Agaricales</taxon>
        <taxon>Agaricineae</taxon>
        <taxon>Agaricaceae</taxon>
        <taxon>Agaricus</taxon>
    </lineage>
</organism>
<dbReference type="EMBL" id="JABXXO010000011">
    <property type="protein sequence ID" value="KAF7764010.1"/>
    <property type="molecule type" value="Genomic_DNA"/>
</dbReference>
<dbReference type="InterPro" id="IPR012337">
    <property type="entry name" value="RNaseH-like_sf"/>
</dbReference>
<dbReference type="InterPro" id="IPR036397">
    <property type="entry name" value="RNaseH_sf"/>
</dbReference>
<keyword evidence="6" id="KW-0255">Endonuclease</keyword>
<dbReference type="Gene3D" id="3.30.420.10">
    <property type="entry name" value="Ribonuclease H-like superfamily/Ribonuclease H"/>
    <property type="match status" value="1"/>
</dbReference>
<comment type="similarity">
    <text evidence="2">Belongs to the RNase H family.</text>
</comment>
<feature type="domain" description="RNase H type-1" evidence="9">
    <location>
        <begin position="42"/>
        <end position="198"/>
    </location>
</feature>
<dbReference type="GO" id="GO:0004523">
    <property type="term" value="F:RNA-DNA hybrid ribonuclease activity"/>
    <property type="evidence" value="ECO:0007669"/>
    <property type="project" value="UniProtKB-EC"/>
</dbReference>
<evidence type="ECO:0000313" key="10">
    <source>
        <dbReference type="EMBL" id="KAF7764010.1"/>
    </source>
</evidence>
<dbReference type="CDD" id="cd13934">
    <property type="entry name" value="RNase_H_Dikarya_like"/>
    <property type="match status" value="1"/>
</dbReference>
<dbReference type="PANTHER" id="PTHR10642">
    <property type="entry name" value="RIBONUCLEASE H1"/>
    <property type="match status" value="1"/>
</dbReference>
<evidence type="ECO:0000256" key="7">
    <source>
        <dbReference type="ARBA" id="ARBA00022801"/>
    </source>
</evidence>
<dbReference type="Pfam" id="PF00075">
    <property type="entry name" value="RNase_H"/>
    <property type="match status" value="1"/>
</dbReference>
<evidence type="ECO:0000256" key="2">
    <source>
        <dbReference type="ARBA" id="ARBA00005300"/>
    </source>
</evidence>
<evidence type="ECO:0000256" key="6">
    <source>
        <dbReference type="ARBA" id="ARBA00022759"/>
    </source>
</evidence>
<accession>A0A8H7EYM1</accession>
<sequence>MSYRLFVPPPLADTSRDGLLVQTKRGRLFTNIYHIRGGVKKRSQHIAVFVDGACRGNGYLGARAGMGVYFGPRSRHNISRRLDDDGPQTSQRAEINAAILALDRVKSLLDQDRLETDLVVIASDSEYLVTGISKWIYKWYDNGWTNAKGGDVSNREDFEELDELVDELEDDYGVFVKFWKVDREDNEEADELAKDAVADEDSTSDDSD</sequence>
<dbReference type="EC" id="3.1.26.4" evidence="3"/>
<name>A0A8H7EYM1_AGABI</name>
<comment type="catalytic activity">
    <reaction evidence="1">
        <text>Endonucleolytic cleavage to 5'-phosphomonoester.</text>
        <dbReference type="EC" id="3.1.26.4"/>
    </reaction>
</comment>
<evidence type="ECO:0000256" key="1">
    <source>
        <dbReference type="ARBA" id="ARBA00000077"/>
    </source>
</evidence>
<evidence type="ECO:0000256" key="5">
    <source>
        <dbReference type="ARBA" id="ARBA00022723"/>
    </source>
</evidence>
<gene>
    <name evidence="10" type="ORF">Agabi119p4_8547</name>
</gene>
<dbReference type="Proteomes" id="UP000629468">
    <property type="component" value="Unassembled WGS sequence"/>
</dbReference>
<reference evidence="10 11" key="1">
    <citation type="journal article" name="Sci. Rep.">
        <title>Telomere-to-telomere assembled and centromere annotated genomes of the two main subspecies of the button mushroom Agaricus bisporus reveal especially polymorphic chromosome ends.</title>
        <authorList>
            <person name="Sonnenberg A.S.M."/>
            <person name="Sedaghat-Telgerd N."/>
            <person name="Lavrijssen B."/>
            <person name="Ohm R.A."/>
            <person name="Hendrickx P.M."/>
            <person name="Scholtmeijer K."/>
            <person name="Baars J.J.P."/>
            <person name="van Peer A."/>
        </authorList>
    </citation>
    <scope>NUCLEOTIDE SEQUENCE [LARGE SCALE GENOMIC DNA]</scope>
    <source>
        <strain evidence="10 11">H119_p4</strain>
    </source>
</reference>
<evidence type="ECO:0000313" key="11">
    <source>
        <dbReference type="Proteomes" id="UP000629468"/>
    </source>
</evidence>
<keyword evidence="5" id="KW-0479">Metal-binding</keyword>
<evidence type="ECO:0000256" key="3">
    <source>
        <dbReference type="ARBA" id="ARBA00012180"/>
    </source>
</evidence>
<evidence type="ECO:0000256" key="8">
    <source>
        <dbReference type="SAM" id="MobiDB-lite"/>
    </source>
</evidence>
<proteinExistence type="inferred from homology"/>
<dbReference type="GO" id="GO:0003676">
    <property type="term" value="F:nucleic acid binding"/>
    <property type="evidence" value="ECO:0007669"/>
    <property type="project" value="InterPro"/>
</dbReference>
<keyword evidence="4" id="KW-0540">Nuclease</keyword>
<dbReference type="GO" id="GO:0043137">
    <property type="term" value="P:DNA replication, removal of RNA primer"/>
    <property type="evidence" value="ECO:0007669"/>
    <property type="project" value="TreeGrafter"/>
</dbReference>
<feature type="region of interest" description="Disordered" evidence="8">
    <location>
        <begin position="189"/>
        <end position="208"/>
    </location>
</feature>
<dbReference type="PANTHER" id="PTHR10642:SF26">
    <property type="entry name" value="RIBONUCLEASE H1"/>
    <property type="match status" value="1"/>
</dbReference>
<dbReference type="GO" id="GO:0046872">
    <property type="term" value="F:metal ion binding"/>
    <property type="evidence" value="ECO:0007669"/>
    <property type="project" value="UniProtKB-KW"/>
</dbReference>
<evidence type="ECO:0000256" key="4">
    <source>
        <dbReference type="ARBA" id="ARBA00022722"/>
    </source>
</evidence>
<dbReference type="PROSITE" id="PS50879">
    <property type="entry name" value="RNASE_H_1"/>
    <property type="match status" value="1"/>
</dbReference>
<keyword evidence="7" id="KW-0378">Hydrolase</keyword>
<evidence type="ECO:0000259" key="9">
    <source>
        <dbReference type="PROSITE" id="PS50879"/>
    </source>
</evidence>